<protein>
    <submittedName>
        <fullName evidence="2">Uncharacterized protein</fullName>
    </submittedName>
</protein>
<evidence type="ECO:0000313" key="2">
    <source>
        <dbReference type="EMBL" id="RRT61534.1"/>
    </source>
</evidence>
<proteinExistence type="predicted"/>
<dbReference type="AlphaFoldDB" id="A0A426ZC47"/>
<comment type="caution">
    <text evidence="2">The sequence shown here is derived from an EMBL/GenBank/DDBJ whole genome shotgun (WGS) entry which is preliminary data.</text>
</comment>
<organism evidence="2 3">
    <name type="scientific">Ensete ventricosum</name>
    <name type="common">Abyssinian banana</name>
    <name type="synonym">Musa ensete</name>
    <dbReference type="NCBI Taxonomy" id="4639"/>
    <lineage>
        <taxon>Eukaryota</taxon>
        <taxon>Viridiplantae</taxon>
        <taxon>Streptophyta</taxon>
        <taxon>Embryophyta</taxon>
        <taxon>Tracheophyta</taxon>
        <taxon>Spermatophyta</taxon>
        <taxon>Magnoliopsida</taxon>
        <taxon>Liliopsida</taxon>
        <taxon>Zingiberales</taxon>
        <taxon>Musaceae</taxon>
        <taxon>Ensete</taxon>
    </lineage>
</organism>
<name>A0A426ZC47_ENSVE</name>
<evidence type="ECO:0000313" key="3">
    <source>
        <dbReference type="Proteomes" id="UP000287651"/>
    </source>
</evidence>
<gene>
    <name evidence="2" type="ORF">B296_00040521</name>
</gene>
<dbReference type="Proteomes" id="UP000287651">
    <property type="component" value="Unassembled WGS sequence"/>
</dbReference>
<accession>A0A426ZC47</accession>
<reference evidence="2 3" key="1">
    <citation type="journal article" date="2014" name="Agronomy (Basel)">
        <title>A Draft Genome Sequence for Ensete ventricosum, the Drought-Tolerant Tree Against Hunger.</title>
        <authorList>
            <person name="Harrison J."/>
            <person name="Moore K.A."/>
            <person name="Paszkiewicz K."/>
            <person name="Jones T."/>
            <person name="Grant M."/>
            <person name="Ambacheew D."/>
            <person name="Muzemil S."/>
            <person name="Studholme D.J."/>
        </authorList>
    </citation>
    <scope>NUCLEOTIDE SEQUENCE [LARGE SCALE GENOMIC DNA]</scope>
</reference>
<evidence type="ECO:0000256" key="1">
    <source>
        <dbReference type="SAM" id="MobiDB-lite"/>
    </source>
</evidence>
<dbReference type="EMBL" id="AMZH03007352">
    <property type="protein sequence ID" value="RRT61534.1"/>
    <property type="molecule type" value="Genomic_DNA"/>
</dbReference>
<sequence length="146" mass="16203">MTCPMTARLSPLTEKRDPNDGDVVNNDSLLNSCCLGLCSCVLGIVWDPQFVYVEDDSSSGGVAAVCGYAVDCLVSYQVVPYLDVRLPWRVNPYGYRVVIGDEKEAPYWYGNGGTFLELVGWTGRRSRPPKAKQEVGDRLLPFFSLR</sequence>
<feature type="region of interest" description="Disordered" evidence="1">
    <location>
        <begin position="1"/>
        <end position="21"/>
    </location>
</feature>